<evidence type="ECO:0000256" key="3">
    <source>
        <dbReference type="ARBA" id="ARBA00012257"/>
    </source>
</evidence>
<keyword evidence="6" id="KW-0456">Lyase</keyword>
<dbReference type="AlphaFoldDB" id="A0A560JCQ1"/>
<dbReference type="SUPFAM" id="SSF158694">
    <property type="entry name" value="UraD-Like"/>
    <property type="match status" value="1"/>
</dbReference>
<keyword evidence="5" id="KW-0210">Decarboxylase</keyword>
<reference evidence="8 9" key="1">
    <citation type="submission" date="2019-06" db="EMBL/GenBank/DDBJ databases">
        <title>Genomic Encyclopedia of Type Strains, Phase IV (KMG-V): Genome sequencing to study the core and pangenomes of soil and plant-associated prokaryotes.</title>
        <authorList>
            <person name="Whitman W."/>
        </authorList>
    </citation>
    <scope>NUCLEOTIDE SEQUENCE [LARGE SCALE GENOMIC DNA]</scope>
    <source>
        <strain evidence="8 9">BR 12005</strain>
    </source>
</reference>
<dbReference type="GO" id="GO:0006144">
    <property type="term" value="P:purine nucleobase metabolic process"/>
    <property type="evidence" value="ECO:0007669"/>
    <property type="project" value="UniProtKB-KW"/>
</dbReference>
<dbReference type="UniPathway" id="UPA00394">
    <property type="reaction ID" value="UER00652"/>
</dbReference>
<dbReference type="GO" id="GO:0051997">
    <property type="term" value="F:2-oxo-4-hydroxy-4-carboxy-5-ureidoimidazoline decarboxylase activity"/>
    <property type="evidence" value="ECO:0007669"/>
    <property type="project" value="UniProtKB-EC"/>
</dbReference>
<dbReference type="InterPro" id="IPR017580">
    <property type="entry name" value="OHCU_decarboxylase-1"/>
</dbReference>
<dbReference type="GO" id="GO:0019628">
    <property type="term" value="P:urate catabolic process"/>
    <property type="evidence" value="ECO:0007669"/>
    <property type="project" value="UniProtKB-UniPathway"/>
</dbReference>
<feature type="domain" description="Oxo-4-hydroxy-4-carboxy-5-ureidoimidazoline decarboxylase" evidence="7">
    <location>
        <begin position="7"/>
        <end position="163"/>
    </location>
</feature>
<accession>A0A560JCQ1</accession>
<keyword evidence="4" id="KW-0659">Purine metabolism</keyword>
<evidence type="ECO:0000256" key="2">
    <source>
        <dbReference type="ARBA" id="ARBA00004754"/>
    </source>
</evidence>
<dbReference type="RefSeq" id="WP_145613039.1">
    <property type="nucleotide sequence ID" value="NZ_JARPAF010000001.1"/>
</dbReference>
<evidence type="ECO:0000259" key="7">
    <source>
        <dbReference type="Pfam" id="PF09349"/>
    </source>
</evidence>
<evidence type="ECO:0000313" key="8">
    <source>
        <dbReference type="EMBL" id="TWB68816.1"/>
    </source>
</evidence>
<organism evidence="8 9">
    <name type="scientific">Nitrospirillum amazonense</name>
    <dbReference type="NCBI Taxonomy" id="28077"/>
    <lineage>
        <taxon>Bacteria</taxon>
        <taxon>Pseudomonadati</taxon>
        <taxon>Pseudomonadota</taxon>
        <taxon>Alphaproteobacteria</taxon>
        <taxon>Rhodospirillales</taxon>
        <taxon>Azospirillaceae</taxon>
        <taxon>Nitrospirillum</taxon>
    </lineage>
</organism>
<gene>
    <name evidence="8" type="ORF">FBZ87_110125</name>
</gene>
<dbReference type="EMBL" id="VITV01000010">
    <property type="protein sequence ID" value="TWB68816.1"/>
    <property type="molecule type" value="Genomic_DNA"/>
</dbReference>
<evidence type="ECO:0000256" key="4">
    <source>
        <dbReference type="ARBA" id="ARBA00022631"/>
    </source>
</evidence>
<evidence type="ECO:0000256" key="1">
    <source>
        <dbReference type="ARBA" id="ARBA00001163"/>
    </source>
</evidence>
<evidence type="ECO:0000256" key="6">
    <source>
        <dbReference type="ARBA" id="ARBA00023239"/>
    </source>
</evidence>
<name>A0A560JCQ1_9PROT</name>
<dbReference type="Proteomes" id="UP000320516">
    <property type="component" value="Unassembled WGS sequence"/>
</dbReference>
<comment type="caution">
    <text evidence="8">The sequence shown here is derived from an EMBL/GenBank/DDBJ whole genome shotgun (WGS) entry which is preliminary data.</text>
</comment>
<comment type="pathway">
    <text evidence="2">Purine metabolism; urate degradation; (S)-allantoin from urate: step 3/3.</text>
</comment>
<dbReference type="EC" id="4.1.1.97" evidence="3"/>
<dbReference type="Gene3D" id="1.10.3330.10">
    <property type="entry name" value="Oxo-4-hydroxy-4-carboxy-5-ureidoimidazoline decarboxylase"/>
    <property type="match status" value="1"/>
</dbReference>
<dbReference type="NCBIfam" id="TIGR03164">
    <property type="entry name" value="UHCUDC"/>
    <property type="match status" value="1"/>
</dbReference>
<evidence type="ECO:0000313" key="9">
    <source>
        <dbReference type="Proteomes" id="UP000320516"/>
    </source>
</evidence>
<dbReference type="InterPro" id="IPR018020">
    <property type="entry name" value="OHCU_decarboxylase"/>
</dbReference>
<evidence type="ECO:0000256" key="5">
    <source>
        <dbReference type="ARBA" id="ARBA00022793"/>
    </source>
</evidence>
<dbReference type="PANTHER" id="PTHR43466:SF1">
    <property type="entry name" value="2-OXO-4-HYDROXY-4-CARBOXY-5-UREIDOIMIDAZOLINE DECARBOXYLASE-RELATED"/>
    <property type="match status" value="1"/>
</dbReference>
<dbReference type="GO" id="GO:0000255">
    <property type="term" value="P:allantoin metabolic process"/>
    <property type="evidence" value="ECO:0007669"/>
    <property type="project" value="InterPro"/>
</dbReference>
<dbReference type="PANTHER" id="PTHR43466">
    <property type="entry name" value="2-OXO-4-HYDROXY-4-CARBOXY-5-UREIDOIMIDAZOLINE DECARBOXYLASE-RELATED"/>
    <property type="match status" value="1"/>
</dbReference>
<comment type="catalytic activity">
    <reaction evidence="1">
        <text>5-hydroxy-2-oxo-4-ureido-2,5-dihydro-1H-imidazole-5-carboxylate + H(+) = (S)-allantoin + CO2</text>
        <dbReference type="Rhea" id="RHEA:26301"/>
        <dbReference type="ChEBI" id="CHEBI:15378"/>
        <dbReference type="ChEBI" id="CHEBI:15678"/>
        <dbReference type="ChEBI" id="CHEBI:16526"/>
        <dbReference type="ChEBI" id="CHEBI:58639"/>
        <dbReference type="EC" id="4.1.1.97"/>
    </reaction>
</comment>
<protein>
    <recommendedName>
        <fullName evidence="3">2-oxo-4-hydroxy-4-carboxy-5-ureidoimidazoline decarboxylase</fullName>
        <ecNumber evidence="3">4.1.1.97</ecNumber>
    </recommendedName>
</protein>
<dbReference type="InterPro" id="IPR036778">
    <property type="entry name" value="OHCU_decarboxylase_sf"/>
</dbReference>
<sequence>MSDFFDSREAFVARFGGVFEHSPWIAEAAWDAGLPADGRTAQGLHAALVTQFRAAGRERRLGVLLAHPDLAGRLAVRGELTADSTAEQASAGLDKCTPEEYARFQELNDAYKARFGFPFILAVRGLTRAAILKNFEARVGNDTDTEFATATAQVERIALLRLKEMLP</sequence>
<dbReference type="Pfam" id="PF09349">
    <property type="entry name" value="OHCU_decarbox"/>
    <property type="match status" value="1"/>
</dbReference>
<proteinExistence type="predicted"/>